<keyword evidence="3" id="KW-0902">Two-component regulatory system</keyword>
<accession>A0A7W9EVQ3</accession>
<dbReference type="InterPro" id="IPR003593">
    <property type="entry name" value="AAA+_ATPase"/>
</dbReference>
<proteinExistence type="predicted"/>
<dbReference type="InterPro" id="IPR058031">
    <property type="entry name" value="AAA_lid_NorR"/>
</dbReference>
<dbReference type="Pfam" id="PF00072">
    <property type="entry name" value="Response_reg"/>
    <property type="match status" value="1"/>
</dbReference>
<dbReference type="InterPro" id="IPR011006">
    <property type="entry name" value="CheY-like_superfamily"/>
</dbReference>
<keyword evidence="5" id="KW-0010">Activator</keyword>
<dbReference type="GO" id="GO:0006355">
    <property type="term" value="P:regulation of DNA-templated transcription"/>
    <property type="evidence" value="ECO:0007669"/>
    <property type="project" value="InterPro"/>
</dbReference>
<dbReference type="PRINTS" id="PR01590">
    <property type="entry name" value="HTHFIS"/>
</dbReference>
<dbReference type="SUPFAM" id="SSF46689">
    <property type="entry name" value="Homeodomain-like"/>
    <property type="match status" value="1"/>
</dbReference>
<keyword evidence="7" id="KW-0597">Phosphoprotein</keyword>
<dbReference type="AlphaFoldDB" id="A0A7W9EVQ3"/>
<dbReference type="Gene3D" id="3.40.50.300">
    <property type="entry name" value="P-loop containing nucleotide triphosphate hydrolases"/>
    <property type="match status" value="1"/>
</dbReference>
<dbReference type="Proteomes" id="UP000546200">
    <property type="component" value="Unassembled WGS sequence"/>
</dbReference>
<protein>
    <submittedName>
        <fullName evidence="11">Two-component system NtrC family response regulator</fullName>
    </submittedName>
</protein>
<dbReference type="SUPFAM" id="SSF52172">
    <property type="entry name" value="CheY-like"/>
    <property type="match status" value="1"/>
</dbReference>
<feature type="modified residue" description="4-aspartylphosphate" evidence="7">
    <location>
        <position position="52"/>
    </location>
</feature>
<dbReference type="InterPro" id="IPR027417">
    <property type="entry name" value="P-loop_NTPase"/>
</dbReference>
<dbReference type="PANTHER" id="PTHR32071">
    <property type="entry name" value="TRANSCRIPTIONAL REGULATORY PROTEIN"/>
    <property type="match status" value="1"/>
</dbReference>
<dbReference type="InterPro" id="IPR002197">
    <property type="entry name" value="HTH_Fis"/>
</dbReference>
<dbReference type="InterPro" id="IPR001789">
    <property type="entry name" value="Sig_transdc_resp-reg_receiver"/>
</dbReference>
<dbReference type="Gene3D" id="3.40.50.2300">
    <property type="match status" value="1"/>
</dbReference>
<evidence type="ECO:0000256" key="6">
    <source>
        <dbReference type="ARBA" id="ARBA00023163"/>
    </source>
</evidence>
<keyword evidence="12" id="KW-1185">Reference proteome</keyword>
<feature type="domain" description="Sigma-54 factor interaction" evidence="9">
    <location>
        <begin position="141"/>
        <end position="366"/>
    </location>
</feature>
<evidence type="ECO:0000256" key="3">
    <source>
        <dbReference type="ARBA" id="ARBA00023012"/>
    </source>
</evidence>
<keyword evidence="8" id="KW-0175">Coiled coil</keyword>
<evidence type="ECO:0000313" key="11">
    <source>
        <dbReference type="EMBL" id="MBB5716480.1"/>
    </source>
</evidence>
<dbReference type="GO" id="GO:0000160">
    <property type="term" value="P:phosphorelay signal transduction system"/>
    <property type="evidence" value="ECO:0007669"/>
    <property type="project" value="UniProtKB-KW"/>
</dbReference>
<keyword evidence="2" id="KW-0067">ATP-binding</keyword>
<dbReference type="CDD" id="cd00009">
    <property type="entry name" value="AAA"/>
    <property type="match status" value="1"/>
</dbReference>
<feature type="coiled-coil region" evidence="8">
    <location>
        <begin position="112"/>
        <end position="139"/>
    </location>
</feature>
<dbReference type="SMART" id="SM00448">
    <property type="entry name" value="REC"/>
    <property type="match status" value="1"/>
</dbReference>
<dbReference type="Gene3D" id="1.10.10.60">
    <property type="entry name" value="Homeodomain-like"/>
    <property type="match status" value="1"/>
</dbReference>
<gene>
    <name evidence="11" type="ORF">FHS94_003346</name>
</gene>
<dbReference type="SMART" id="SM00382">
    <property type="entry name" value="AAA"/>
    <property type="match status" value="1"/>
</dbReference>
<dbReference type="PROSITE" id="PS50110">
    <property type="entry name" value="RESPONSE_REGULATORY"/>
    <property type="match status" value="1"/>
</dbReference>
<dbReference type="EMBL" id="JACIJK010000011">
    <property type="protein sequence ID" value="MBB5716480.1"/>
    <property type="molecule type" value="Genomic_DNA"/>
</dbReference>
<sequence length="451" mass="48195">MSGVLLADDEPAFQRLTGAWLRDLGHSVRVAGDGEAARRLHREAPADLVLLDLAMPPHHDPEKGLELIADFAPAPVVVMTGHADHALALKAVDAGAWDFLAKPVDPDMLRIVVQRATERARLQRELSELRAQGGAAEDMGLAGTSPAMAALRDLIRRVAPTRLPVLVLGPSGTGKELVARALHHASPRAERPLVTIHCGALPAELLESELFGHLKGSFTGAVADRPGLVEATAGGTLFLDEVGEMPPAMQVKLLRFLNDGTYQPVGAREPRVAEVRVVAATHRDLRAMVAEGSFREDLYYRLKGVELRTPALDERPGDVALLAHLFLRRASGAAARFTPEASRWLAARRWPGNVRELRSVVECAAALASGSPTGLAVDAADLAFAAGETPLPGVPAGPAGRQSLEAEVAALERVRIEEALARTGHNHTHTARELGLSRVGLLKKLDRMGLR</sequence>
<comment type="caution">
    <text evidence="11">The sequence shown here is derived from an EMBL/GenBank/DDBJ whole genome shotgun (WGS) entry which is preliminary data.</text>
</comment>
<evidence type="ECO:0000256" key="4">
    <source>
        <dbReference type="ARBA" id="ARBA00023015"/>
    </source>
</evidence>
<dbReference type="GO" id="GO:0043565">
    <property type="term" value="F:sequence-specific DNA binding"/>
    <property type="evidence" value="ECO:0007669"/>
    <property type="project" value="InterPro"/>
</dbReference>
<dbReference type="Pfam" id="PF00158">
    <property type="entry name" value="Sigma54_activat"/>
    <property type="match status" value="1"/>
</dbReference>
<name>A0A7W9EVQ3_9SPHN</name>
<dbReference type="PANTHER" id="PTHR32071:SF100">
    <property type="entry name" value="RESPONSE REGULATOR PROTEIN PILR"/>
    <property type="match status" value="1"/>
</dbReference>
<organism evidence="11 12">
    <name type="scientific">Sphingomonas aerophila</name>
    <dbReference type="NCBI Taxonomy" id="1344948"/>
    <lineage>
        <taxon>Bacteria</taxon>
        <taxon>Pseudomonadati</taxon>
        <taxon>Pseudomonadota</taxon>
        <taxon>Alphaproteobacteria</taxon>
        <taxon>Sphingomonadales</taxon>
        <taxon>Sphingomonadaceae</taxon>
        <taxon>Sphingomonas</taxon>
    </lineage>
</organism>
<dbReference type="Gene3D" id="1.10.8.60">
    <property type="match status" value="1"/>
</dbReference>
<dbReference type="RefSeq" id="WP_184059805.1">
    <property type="nucleotide sequence ID" value="NZ_JACIJK010000011.1"/>
</dbReference>
<dbReference type="PROSITE" id="PS50045">
    <property type="entry name" value="SIGMA54_INTERACT_4"/>
    <property type="match status" value="1"/>
</dbReference>
<evidence type="ECO:0000256" key="8">
    <source>
        <dbReference type="SAM" id="Coils"/>
    </source>
</evidence>
<evidence type="ECO:0000259" key="10">
    <source>
        <dbReference type="PROSITE" id="PS50110"/>
    </source>
</evidence>
<evidence type="ECO:0000256" key="1">
    <source>
        <dbReference type="ARBA" id="ARBA00022741"/>
    </source>
</evidence>
<dbReference type="InterPro" id="IPR009057">
    <property type="entry name" value="Homeodomain-like_sf"/>
</dbReference>
<evidence type="ECO:0000256" key="2">
    <source>
        <dbReference type="ARBA" id="ARBA00022840"/>
    </source>
</evidence>
<evidence type="ECO:0000313" key="12">
    <source>
        <dbReference type="Proteomes" id="UP000546200"/>
    </source>
</evidence>
<keyword evidence="4" id="KW-0805">Transcription regulation</keyword>
<dbReference type="GO" id="GO:0005524">
    <property type="term" value="F:ATP binding"/>
    <property type="evidence" value="ECO:0007669"/>
    <property type="project" value="UniProtKB-KW"/>
</dbReference>
<dbReference type="FunFam" id="3.40.50.300:FF:000006">
    <property type="entry name" value="DNA-binding transcriptional regulator NtrC"/>
    <property type="match status" value="1"/>
</dbReference>
<keyword evidence="6" id="KW-0804">Transcription</keyword>
<dbReference type="InterPro" id="IPR002078">
    <property type="entry name" value="Sigma_54_int"/>
</dbReference>
<feature type="domain" description="Response regulatory" evidence="10">
    <location>
        <begin position="3"/>
        <end position="117"/>
    </location>
</feature>
<dbReference type="SUPFAM" id="SSF52540">
    <property type="entry name" value="P-loop containing nucleoside triphosphate hydrolases"/>
    <property type="match status" value="1"/>
</dbReference>
<evidence type="ECO:0000256" key="7">
    <source>
        <dbReference type="PROSITE-ProRule" id="PRU00169"/>
    </source>
</evidence>
<evidence type="ECO:0000256" key="5">
    <source>
        <dbReference type="ARBA" id="ARBA00023159"/>
    </source>
</evidence>
<dbReference type="Pfam" id="PF02954">
    <property type="entry name" value="HTH_8"/>
    <property type="match status" value="1"/>
</dbReference>
<keyword evidence="1" id="KW-0547">Nucleotide-binding</keyword>
<dbReference type="Pfam" id="PF25601">
    <property type="entry name" value="AAA_lid_14"/>
    <property type="match status" value="1"/>
</dbReference>
<reference evidence="11 12" key="1">
    <citation type="submission" date="2020-08" db="EMBL/GenBank/DDBJ databases">
        <title>Genomic Encyclopedia of Type Strains, Phase IV (KMG-IV): sequencing the most valuable type-strain genomes for metagenomic binning, comparative biology and taxonomic classification.</title>
        <authorList>
            <person name="Goeker M."/>
        </authorList>
    </citation>
    <scope>NUCLEOTIDE SEQUENCE [LARGE SCALE GENOMIC DNA]</scope>
    <source>
        <strain evidence="11 12">DSM 100044</strain>
    </source>
</reference>
<evidence type="ECO:0000259" key="9">
    <source>
        <dbReference type="PROSITE" id="PS50045"/>
    </source>
</evidence>